<comment type="subunit">
    <text evidence="2 8">Heterotetramer of two alpha and two beta chains.</text>
</comment>
<evidence type="ECO:0000313" key="9">
    <source>
        <dbReference type="EMBL" id="PMP67205.1"/>
    </source>
</evidence>
<keyword evidence="8" id="KW-0963">Cytoplasm</keyword>
<dbReference type="Gene3D" id="3.10.20.340">
    <property type="entry name" value="ArgJ beta chain, C-terminal domain"/>
    <property type="match status" value="1"/>
</dbReference>
<feature type="binding site" evidence="8">
    <location>
        <position position="166"/>
    </location>
    <ligand>
        <name>substrate</name>
    </ligand>
</feature>
<evidence type="ECO:0000256" key="1">
    <source>
        <dbReference type="ARBA" id="ARBA00006774"/>
    </source>
</evidence>
<name>A0A2N7PNM0_9BACT</name>
<dbReference type="PANTHER" id="PTHR23100:SF0">
    <property type="entry name" value="ARGININE BIOSYNTHESIS BIFUNCTIONAL PROTEIN ARGJ, MITOCHONDRIAL"/>
    <property type="match status" value="1"/>
</dbReference>
<evidence type="ECO:0000256" key="8">
    <source>
        <dbReference type="HAMAP-Rule" id="MF_01106"/>
    </source>
</evidence>
<organism evidence="9 10">
    <name type="scientific">Thermodesulfobacterium geofontis</name>
    <dbReference type="NCBI Taxonomy" id="1295609"/>
    <lineage>
        <taxon>Bacteria</taxon>
        <taxon>Pseudomonadati</taxon>
        <taxon>Thermodesulfobacteriota</taxon>
        <taxon>Thermodesulfobacteria</taxon>
        <taxon>Thermodesulfobacteriales</taxon>
        <taxon>Thermodesulfobacteriaceae</taxon>
        <taxon>Thermodesulfobacterium</taxon>
    </lineage>
</organism>
<evidence type="ECO:0000256" key="4">
    <source>
        <dbReference type="ARBA" id="ARBA00022605"/>
    </source>
</evidence>
<dbReference type="NCBIfam" id="NF003802">
    <property type="entry name" value="PRK05388.1"/>
    <property type="match status" value="1"/>
</dbReference>
<comment type="catalytic activity">
    <reaction evidence="8">
        <text>N(2)-acetyl-L-ornithine + L-glutamate = N-acetyl-L-glutamate + L-ornithine</text>
        <dbReference type="Rhea" id="RHEA:15349"/>
        <dbReference type="ChEBI" id="CHEBI:29985"/>
        <dbReference type="ChEBI" id="CHEBI:44337"/>
        <dbReference type="ChEBI" id="CHEBI:46911"/>
        <dbReference type="ChEBI" id="CHEBI:57805"/>
        <dbReference type="EC" id="2.3.1.35"/>
    </reaction>
</comment>
<dbReference type="PANTHER" id="PTHR23100">
    <property type="entry name" value="ARGININE BIOSYNTHESIS BIFUNCTIONAL PROTEIN ARGJ"/>
    <property type="match status" value="1"/>
</dbReference>
<feature type="chain" id="PRO_5023524039" description="Arginine biosynthesis bifunctional protein ArgJ alpha chain" evidence="8">
    <location>
        <begin position="1"/>
        <end position="176"/>
    </location>
</feature>
<comment type="similarity">
    <text evidence="1 8">Belongs to the ArgJ family.</text>
</comment>
<proteinExistence type="inferred from homology"/>
<evidence type="ECO:0000256" key="3">
    <source>
        <dbReference type="ARBA" id="ARBA00022571"/>
    </source>
</evidence>
<dbReference type="AlphaFoldDB" id="A0A2N7PNM0"/>
<keyword evidence="8" id="KW-0511">Multifunctional enzyme</keyword>
<dbReference type="HAMAP" id="MF_01106">
    <property type="entry name" value="ArgJ"/>
    <property type="match status" value="1"/>
</dbReference>
<protein>
    <recommendedName>
        <fullName evidence="8">Arginine biosynthesis bifunctional protein ArgJ</fullName>
    </recommendedName>
    <domain>
        <recommendedName>
            <fullName evidence="8">Glutamate N-acetyltransferase</fullName>
            <ecNumber evidence="8">2.3.1.35</ecNumber>
        </recommendedName>
        <alternativeName>
            <fullName evidence="8">Ornithine acetyltransferase</fullName>
            <shortName evidence="8">OATase</shortName>
        </alternativeName>
        <alternativeName>
            <fullName evidence="8">Ornithine transacetylase</fullName>
        </alternativeName>
    </domain>
    <domain>
        <recommendedName>
            <fullName evidence="8">Amino-acid acetyltransferase</fullName>
            <ecNumber evidence="8">2.3.1.1</ecNumber>
        </recommendedName>
        <alternativeName>
            <fullName evidence="8">N-acetylglutamate synthase</fullName>
            <shortName evidence="8">AGSase</shortName>
        </alternativeName>
    </domain>
    <component>
        <recommendedName>
            <fullName evidence="8">Arginine biosynthesis bifunctional protein ArgJ alpha chain</fullName>
        </recommendedName>
    </component>
    <component>
        <recommendedName>
            <fullName evidence="8">Arginine biosynthesis bifunctional protein ArgJ beta chain</fullName>
        </recommendedName>
    </component>
</protein>
<dbReference type="SUPFAM" id="SSF56266">
    <property type="entry name" value="DmpA/ArgJ-like"/>
    <property type="match status" value="1"/>
</dbReference>
<gene>
    <name evidence="8" type="primary">argJ</name>
    <name evidence="9" type="ORF">C0190_03815</name>
</gene>
<feature type="binding site" evidence="8">
    <location>
        <position position="143"/>
    </location>
    <ligand>
        <name>substrate</name>
    </ligand>
</feature>
<dbReference type="CDD" id="cd02152">
    <property type="entry name" value="OAT"/>
    <property type="match status" value="1"/>
</dbReference>
<dbReference type="NCBIfam" id="TIGR00120">
    <property type="entry name" value="ArgJ"/>
    <property type="match status" value="1"/>
</dbReference>
<dbReference type="GO" id="GO:0006526">
    <property type="term" value="P:L-arginine biosynthetic process"/>
    <property type="evidence" value="ECO:0007669"/>
    <property type="project" value="UniProtKB-UniRule"/>
</dbReference>
<comment type="catalytic activity">
    <reaction evidence="8">
        <text>L-glutamate + acetyl-CoA = N-acetyl-L-glutamate + CoA + H(+)</text>
        <dbReference type="Rhea" id="RHEA:24292"/>
        <dbReference type="ChEBI" id="CHEBI:15378"/>
        <dbReference type="ChEBI" id="CHEBI:29985"/>
        <dbReference type="ChEBI" id="CHEBI:44337"/>
        <dbReference type="ChEBI" id="CHEBI:57287"/>
        <dbReference type="ChEBI" id="CHEBI:57288"/>
        <dbReference type="EC" id="2.3.1.1"/>
    </reaction>
</comment>
<comment type="pathway">
    <text evidence="8">Amino-acid biosynthesis; L-arginine biosynthesis; N(2)-acetyl-L-ornithine from L-glutamate: step 1/4.</text>
</comment>
<keyword evidence="7 8" id="KW-0012">Acyltransferase</keyword>
<comment type="subcellular location">
    <subcellularLocation>
        <location evidence="8">Cytoplasm</location>
    </subcellularLocation>
</comment>
<dbReference type="InterPro" id="IPR042195">
    <property type="entry name" value="ArgJ_beta_C"/>
</dbReference>
<feature type="site" description="Cleavage; by autolysis" evidence="8">
    <location>
        <begin position="176"/>
        <end position="177"/>
    </location>
</feature>
<keyword evidence="3 8" id="KW-0055">Arginine biosynthesis</keyword>
<feature type="binding site" evidence="8">
    <location>
        <position position="256"/>
    </location>
    <ligand>
        <name>substrate</name>
    </ligand>
</feature>
<feature type="binding site" evidence="8">
    <location>
        <position position="177"/>
    </location>
    <ligand>
        <name>substrate</name>
    </ligand>
</feature>
<comment type="pathway">
    <text evidence="8">Amino-acid biosynthesis; L-arginine biosynthesis; L-ornithine and N-acetyl-L-glutamate from L-glutamate and N(2)-acetyl-L-ornithine (cyclic): step 1/1.</text>
</comment>
<dbReference type="FunFam" id="3.60.70.12:FF:000001">
    <property type="entry name" value="Arginine biosynthesis bifunctional protein ArgJ, chloroplastic"/>
    <property type="match status" value="1"/>
</dbReference>
<sequence>MFVPEGFLFAGISCGIKKENKLDLGLVYSPYNLTAWGVFTVNTIKAAPVILGKRFIKEKEIHGVIANSGVANACTGEEGIKRALTLLKEVAKNLKISYKSLLPASTGIIGEQLPLEKILPKISHLISNLSEQNYIQFAKAIMTTDTFPKVVSKRTEEGITILGIAKGAGMIAPNMATMLAFILTDAEISKDYLKKFLPKIVEQSFNRISIDGDTSTNDTVYMLCSNIKKLKNWDNFENQCLEVAKELAYFIVKDGEGTSKVIKIIIKGAQTKNEAKILAISVANSPLVKTAFYGGDPNWGRIFSALGKTGISFNPEEVEIYLNGIPWVANLKPVKDEVKIKEELRKPEIELCMKFKKGKMSYEVLTTDLTEEYIRINAHYRS</sequence>
<evidence type="ECO:0000256" key="7">
    <source>
        <dbReference type="ARBA" id="ARBA00023315"/>
    </source>
</evidence>
<evidence type="ECO:0000256" key="5">
    <source>
        <dbReference type="ARBA" id="ARBA00022679"/>
    </source>
</evidence>
<dbReference type="EC" id="2.3.1.35" evidence="8"/>
<reference evidence="9 10" key="1">
    <citation type="submission" date="2018-01" db="EMBL/GenBank/DDBJ databases">
        <title>Metagenomic assembled genomes from two thermal pools in the Uzon Caldera, Kamchatka, Russia.</title>
        <authorList>
            <person name="Wilkins L."/>
            <person name="Ettinger C."/>
        </authorList>
    </citation>
    <scope>NUCLEOTIDE SEQUENCE [LARGE SCALE GENOMIC DNA]</scope>
    <source>
        <strain evidence="9">ZAV-08</strain>
    </source>
</reference>
<dbReference type="GO" id="GO:0006592">
    <property type="term" value="P:ornithine biosynthetic process"/>
    <property type="evidence" value="ECO:0007669"/>
    <property type="project" value="TreeGrafter"/>
</dbReference>
<feature type="binding site" evidence="8">
    <location>
        <position position="382"/>
    </location>
    <ligand>
        <name>substrate</name>
    </ligand>
</feature>
<dbReference type="Gene3D" id="3.60.70.12">
    <property type="entry name" value="L-amino peptidase D-ALA esterase/amidase"/>
    <property type="match status" value="1"/>
</dbReference>
<dbReference type="GO" id="GO:0004358">
    <property type="term" value="F:L-glutamate N-acetyltransferase activity, acting on acetyl-L-ornithine as donor"/>
    <property type="evidence" value="ECO:0007669"/>
    <property type="project" value="UniProtKB-UniRule"/>
</dbReference>
<comment type="caution">
    <text evidence="9">The sequence shown here is derived from an EMBL/GenBank/DDBJ whole genome shotgun (WGS) entry which is preliminary data.</text>
</comment>
<dbReference type="GO" id="GO:0004042">
    <property type="term" value="F:L-glutamate N-acetyltransferase activity"/>
    <property type="evidence" value="ECO:0007669"/>
    <property type="project" value="UniProtKB-UniRule"/>
</dbReference>
<dbReference type="UniPathway" id="UPA00068">
    <property type="reaction ID" value="UER00106"/>
</dbReference>
<feature type="chain" id="PRO_5023524038" description="Arginine biosynthesis bifunctional protein ArgJ beta chain" evidence="8">
    <location>
        <begin position="177"/>
        <end position="382"/>
    </location>
</feature>
<keyword evidence="4 8" id="KW-0028">Amino-acid biosynthesis</keyword>
<feature type="active site" description="Nucleophile" evidence="8">
    <location>
        <position position="177"/>
    </location>
</feature>
<dbReference type="EMBL" id="PNIK01000057">
    <property type="protein sequence ID" value="PMP67205.1"/>
    <property type="molecule type" value="Genomic_DNA"/>
</dbReference>
<accession>A0A2N7PNM0</accession>
<comment type="function">
    <text evidence="8">Catalyzes two activities which are involved in the cyclic version of arginine biosynthesis: the synthesis of N-acetylglutamate from glutamate and acetyl-CoA as the acetyl donor, and of ornithine by transacetylation between N(2)-acetylornithine and glutamate.</text>
</comment>
<dbReference type="InterPro" id="IPR002813">
    <property type="entry name" value="Arg_biosynth_ArgJ"/>
</dbReference>
<evidence type="ECO:0000256" key="2">
    <source>
        <dbReference type="ARBA" id="ARBA00011475"/>
    </source>
</evidence>
<keyword evidence="6 8" id="KW-0068">Autocatalytic cleavage</keyword>
<dbReference type="Proteomes" id="UP000235460">
    <property type="component" value="Unassembled WGS sequence"/>
</dbReference>
<dbReference type="Pfam" id="PF01960">
    <property type="entry name" value="ArgJ"/>
    <property type="match status" value="1"/>
</dbReference>
<keyword evidence="5 8" id="KW-0808">Transferase</keyword>
<dbReference type="GO" id="GO:0005737">
    <property type="term" value="C:cytoplasm"/>
    <property type="evidence" value="ECO:0007669"/>
    <property type="project" value="UniProtKB-SubCell"/>
</dbReference>
<dbReference type="InterPro" id="IPR016117">
    <property type="entry name" value="ArgJ-like_dom_sf"/>
</dbReference>
<dbReference type="EC" id="2.3.1.1" evidence="8"/>
<feature type="site" description="Involved in the stabilization of negative charge on the oxyanion by the formation of the oxyanion hole" evidence="8">
    <location>
        <position position="106"/>
    </location>
</feature>
<feature type="site" description="Involved in the stabilization of negative charge on the oxyanion by the formation of the oxyanion hole" evidence="8">
    <location>
        <position position="107"/>
    </location>
</feature>
<evidence type="ECO:0000256" key="6">
    <source>
        <dbReference type="ARBA" id="ARBA00022813"/>
    </source>
</evidence>
<feature type="binding site" evidence="8">
    <location>
        <position position="377"/>
    </location>
    <ligand>
        <name>substrate</name>
    </ligand>
</feature>
<evidence type="ECO:0000313" key="10">
    <source>
        <dbReference type="Proteomes" id="UP000235460"/>
    </source>
</evidence>